<dbReference type="Proteomes" id="UP000789342">
    <property type="component" value="Unassembled WGS sequence"/>
</dbReference>
<dbReference type="InterPro" id="IPR002035">
    <property type="entry name" value="VWF_A"/>
</dbReference>
<dbReference type="AlphaFoldDB" id="A0A9N9NTF0"/>
<feature type="non-terminal residue" evidence="2">
    <location>
        <position position="301"/>
    </location>
</feature>
<gene>
    <name evidence="2" type="ORF">AMORRO_LOCUS16015</name>
</gene>
<organism evidence="2 3">
    <name type="scientific">Acaulospora morrowiae</name>
    <dbReference type="NCBI Taxonomy" id="94023"/>
    <lineage>
        <taxon>Eukaryota</taxon>
        <taxon>Fungi</taxon>
        <taxon>Fungi incertae sedis</taxon>
        <taxon>Mucoromycota</taxon>
        <taxon>Glomeromycotina</taxon>
        <taxon>Glomeromycetes</taxon>
        <taxon>Diversisporales</taxon>
        <taxon>Acaulosporaceae</taxon>
        <taxon>Acaulospora</taxon>
    </lineage>
</organism>
<dbReference type="EMBL" id="CAJVPV010041538">
    <property type="protein sequence ID" value="CAG8762311.1"/>
    <property type="molecule type" value="Genomic_DNA"/>
</dbReference>
<dbReference type="PROSITE" id="PS50234">
    <property type="entry name" value="VWFA"/>
    <property type="match status" value="1"/>
</dbReference>
<proteinExistence type="predicted"/>
<dbReference type="SUPFAM" id="SSF53300">
    <property type="entry name" value="vWA-like"/>
    <property type="match status" value="1"/>
</dbReference>
<name>A0A9N9NTF0_9GLOM</name>
<sequence>EASLHRSLNRLTNVASGGTRLYDSMVDIVETFHRSGDRTRPWVVVVVTDGDDNCSIRSIDRCAQEVSRLFTKESSNFLFVVGVGDNVDSTKMEKMATTGNFIYIPVKEFYLLEFAFLTLAYQVTTSLSLSLGSLSVGNLSASWAEVQRHRELSKVAIDYALLIDVSASMNSKISPPPPQCFAGHDMKSKSYGDWWCGVCGKDGKVSLLLLNILFVALADIPFTNSGYSRRPDIIAAPVTLMLALITVSPEVGVNPGVNVEAVIPFATFNHTNGDAMNVRNFVMEGAYDVSNVTMICVRIAW</sequence>
<accession>A0A9N9NTF0</accession>
<dbReference type="Pfam" id="PF00092">
    <property type="entry name" value="VWA"/>
    <property type="match status" value="1"/>
</dbReference>
<protein>
    <submittedName>
        <fullName evidence="2">1106_t:CDS:1</fullName>
    </submittedName>
</protein>
<evidence type="ECO:0000313" key="2">
    <source>
        <dbReference type="EMBL" id="CAG8762311.1"/>
    </source>
</evidence>
<dbReference type="Gene3D" id="3.40.50.410">
    <property type="entry name" value="von Willebrand factor, type A domain"/>
    <property type="match status" value="1"/>
</dbReference>
<evidence type="ECO:0000259" key="1">
    <source>
        <dbReference type="PROSITE" id="PS50234"/>
    </source>
</evidence>
<dbReference type="OrthoDB" id="409136at2759"/>
<evidence type="ECO:0000313" key="3">
    <source>
        <dbReference type="Proteomes" id="UP000789342"/>
    </source>
</evidence>
<comment type="caution">
    <text evidence="2">The sequence shown here is derived from an EMBL/GenBank/DDBJ whole genome shotgun (WGS) entry which is preliminary data.</text>
</comment>
<keyword evidence="3" id="KW-1185">Reference proteome</keyword>
<reference evidence="2" key="1">
    <citation type="submission" date="2021-06" db="EMBL/GenBank/DDBJ databases">
        <authorList>
            <person name="Kallberg Y."/>
            <person name="Tangrot J."/>
            <person name="Rosling A."/>
        </authorList>
    </citation>
    <scope>NUCLEOTIDE SEQUENCE</scope>
    <source>
        <strain evidence="2">CL551</strain>
    </source>
</reference>
<dbReference type="InterPro" id="IPR036465">
    <property type="entry name" value="vWFA_dom_sf"/>
</dbReference>
<feature type="domain" description="VWFA" evidence="1">
    <location>
        <begin position="1"/>
        <end position="127"/>
    </location>
</feature>
<dbReference type="CDD" id="cd00198">
    <property type="entry name" value="vWFA"/>
    <property type="match status" value="1"/>
</dbReference>